<dbReference type="EMBL" id="OBEG01000001">
    <property type="protein sequence ID" value="SNY80128.1"/>
    <property type="molecule type" value="Genomic_DNA"/>
</dbReference>
<feature type="domain" description="N-acetyltransferase" evidence="1">
    <location>
        <begin position="10"/>
        <end position="148"/>
    </location>
</feature>
<dbReference type="Pfam" id="PF13302">
    <property type="entry name" value="Acetyltransf_3"/>
    <property type="match status" value="1"/>
</dbReference>
<dbReference type="AlphaFoldDB" id="A0A285L5D5"/>
<keyword evidence="2" id="KW-0808">Transferase</keyword>
<keyword evidence="3" id="KW-1185">Reference proteome</keyword>
<proteinExistence type="predicted"/>
<accession>A0A285L5D5</accession>
<gene>
    <name evidence="2" type="ORF">SAMN04244553_1844</name>
</gene>
<dbReference type="STRING" id="1379680.GCA_001612615_01209"/>
<dbReference type="Proteomes" id="UP000219565">
    <property type="component" value="Unassembled WGS sequence"/>
</dbReference>
<dbReference type="SUPFAM" id="SSF55729">
    <property type="entry name" value="Acyl-CoA N-acyltransferases (Nat)"/>
    <property type="match status" value="1"/>
</dbReference>
<dbReference type="InterPro" id="IPR000182">
    <property type="entry name" value="GNAT_dom"/>
</dbReference>
<dbReference type="InterPro" id="IPR016181">
    <property type="entry name" value="Acyl_CoA_acyltransferase"/>
</dbReference>
<name>A0A285L5D5_9NOCA</name>
<evidence type="ECO:0000313" key="2">
    <source>
        <dbReference type="EMBL" id="SNY80128.1"/>
    </source>
</evidence>
<dbReference type="RefSeq" id="WP_245909975.1">
    <property type="nucleotide sequence ID" value="NZ_JAMTCU010000001.1"/>
</dbReference>
<sequence>MVQLSDGVIALRPIAVADAEAHLAAAGPGRARGPGGALGSLEDVRAHFEKCVASWASGGPERLFAITADHGASLVGTLDIQTSRFYLAAGQADLVFEIYPAYRGRGLATKAVILGCRYLAGSGLADEVVLRIDPASSAAVGVARRARFHYLRSSDDPAEGPLDWYIQAL</sequence>
<dbReference type="GO" id="GO:0016747">
    <property type="term" value="F:acyltransferase activity, transferring groups other than amino-acyl groups"/>
    <property type="evidence" value="ECO:0007669"/>
    <property type="project" value="InterPro"/>
</dbReference>
<evidence type="ECO:0000259" key="1">
    <source>
        <dbReference type="Pfam" id="PF13302"/>
    </source>
</evidence>
<evidence type="ECO:0000313" key="3">
    <source>
        <dbReference type="Proteomes" id="UP000219565"/>
    </source>
</evidence>
<dbReference type="Gene3D" id="3.40.630.30">
    <property type="match status" value="1"/>
</dbReference>
<reference evidence="3" key="1">
    <citation type="submission" date="2017-09" db="EMBL/GenBank/DDBJ databases">
        <authorList>
            <person name="Varghese N."/>
            <person name="Submissions S."/>
        </authorList>
    </citation>
    <scope>NUCLEOTIDE SEQUENCE [LARGE SCALE GENOMIC DNA]</scope>
    <source>
        <strain evidence="3">DSM 45537</strain>
    </source>
</reference>
<organism evidence="2 3">
    <name type="scientific">Nocardia amikacinitolerans</name>
    <dbReference type="NCBI Taxonomy" id="756689"/>
    <lineage>
        <taxon>Bacteria</taxon>
        <taxon>Bacillati</taxon>
        <taxon>Actinomycetota</taxon>
        <taxon>Actinomycetes</taxon>
        <taxon>Mycobacteriales</taxon>
        <taxon>Nocardiaceae</taxon>
        <taxon>Nocardia</taxon>
    </lineage>
</organism>
<protein>
    <submittedName>
        <fullName evidence="2">Protein N-acetyltransferase, RimJ/RimL family</fullName>
    </submittedName>
</protein>